<dbReference type="RefSeq" id="XP_033593176.1">
    <property type="nucleotide sequence ID" value="XM_033738042.1"/>
</dbReference>
<dbReference type="InterPro" id="IPR013786">
    <property type="entry name" value="AcylCoA_DH/ox_N"/>
</dbReference>
<keyword evidence="3 6" id="KW-0285">Flavoprotein</keyword>
<feature type="domain" description="Acyl-CoA dehydrogenase/oxidase C-terminal" evidence="7">
    <location>
        <begin position="264"/>
        <end position="422"/>
    </location>
</feature>
<feature type="domain" description="Acyl-CoA oxidase/dehydrogenase middle" evidence="8">
    <location>
        <begin position="155"/>
        <end position="252"/>
    </location>
</feature>
<evidence type="ECO:0000256" key="4">
    <source>
        <dbReference type="ARBA" id="ARBA00022827"/>
    </source>
</evidence>
<evidence type="ECO:0000259" key="8">
    <source>
        <dbReference type="Pfam" id="PF02770"/>
    </source>
</evidence>
<comment type="similarity">
    <text evidence="2 6">Belongs to the acyl-CoA dehydrogenase family.</text>
</comment>
<accession>A0A6A6Q5B8</accession>
<evidence type="ECO:0000256" key="6">
    <source>
        <dbReference type="RuleBase" id="RU362125"/>
    </source>
</evidence>
<evidence type="ECO:0000259" key="7">
    <source>
        <dbReference type="Pfam" id="PF00441"/>
    </source>
</evidence>
<dbReference type="InterPro" id="IPR009100">
    <property type="entry name" value="AcylCoA_DH/oxidase_NM_dom_sf"/>
</dbReference>
<dbReference type="GO" id="GO:0005737">
    <property type="term" value="C:cytoplasm"/>
    <property type="evidence" value="ECO:0007669"/>
    <property type="project" value="TreeGrafter"/>
</dbReference>
<organism evidence="10 11">
    <name type="scientific">Neohortaea acidophila</name>
    <dbReference type="NCBI Taxonomy" id="245834"/>
    <lineage>
        <taxon>Eukaryota</taxon>
        <taxon>Fungi</taxon>
        <taxon>Dikarya</taxon>
        <taxon>Ascomycota</taxon>
        <taxon>Pezizomycotina</taxon>
        <taxon>Dothideomycetes</taxon>
        <taxon>Dothideomycetidae</taxon>
        <taxon>Mycosphaerellales</taxon>
        <taxon>Teratosphaeriaceae</taxon>
        <taxon>Neohortaea</taxon>
    </lineage>
</organism>
<dbReference type="Pfam" id="PF02771">
    <property type="entry name" value="Acyl-CoA_dh_N"/>
    <property type="match status" value="1"/>
</dbReference>
<dbReference type="InterPro" id="IPR036250">
    <property type="entry name" value="AcylCo_DH-like_C"/>
</dbReference>
<dbReference type="GO" id="GO:0033539">
    <property type="term" value="P:fatty acid beta-oxidation using acyl-CoA dehydrogenase"/>
    <property type="evidence" value="ECO:0007669"/>
    <property type="project" value="TreeGrafter"/>
</dbReference>
<dbReference type="InterPro" id="IPR037069">
    <property type="entry name" value="AcylCoA_DH/ox_N_sf"/>
</dbReference>
<dbReference type="Pfam" id="PF00441">
    <property type="entry name" value="Acyl-CoA_dh_1"/>
    <property type="match status" value="1"/>
</dbReference>
<dbReference type="Pfam" id="PF02770">
    <property type="entry name" value="Acyl-CoA_dh_M"/>
    <property type="match status" value="1"/>
</dbReference>
<dbReference type="EMBL" id="MU001632">
    <property type="protein sequence ID" value="KAF2486607.1"/>
    <property type="molecule type" value="Genomic_DNA"/>
</dbReference>
<comment type="cofactor">
    <cofactor evidence="1 6">
        <name>FAD</name>
        <dbReference type="ChEBI" id="CHEBI:57692"/>
    </cofactor>
</comment>
<dbReference type="PANTHER" id="PTHR48083">
    <property type="entry name" value="MEDIUM-CHAIN SPECIFIC ACYL-COA DEHYDROGENASE, MITOCHONDRIAL-RELATED"/>
    <property type="match status" value="1"/>
</dbReference>
<reference evidence="10" key="1">
    <citation type="journal article" date="2020" name="Stud. Mycol.">
        <title>101 Dothideomycetes genomes: a test case for predicting lifestyles and emergence of pathogens.</title>
        <authorList>
            <person name="Haridas S."/>
            <person name="Albert R."/>
            <person name="Binder M."/>
            <person name="Bloem J."/>
            <person name="Labutti K."/>
            <person name="Salamov A."/>
            <person name="Andreopoulos B."/>
            <person name="Baker S."/>
            <person name="Barry K."/>
            <person name="Bills G."/>
            <person name="Bluhm B."/>
            <person name="Cannon C."/>
            <person name="Castanera R."/>
            <person name="Culley D."/>
            <person name="Daum C."/>
            <person name="Ezra D."/>
            <person name="Gonzalez J."/>
            <person name="Henrissat B."/>
            <person name="Kuo A."/>
            <person name="Liang C."/>
            <person name="Lipzen A."/>
            <person name="Lutzoni F."/>
            <person name="Magnuson J."/>
            <person name="Mondo S."/>
            <person name="Nolan M."/>
            <person name="Ohm R."/>
            <person name="Pangilinan J."/>
            <person name="Park H.-J."/>
            <person name="Ramirez L."/>
            <person name="Alfaro M."/>
            <person name="Sun H."/>
            <person name="Tritt A."/>
            <person name="Yoshinaga Y."/>
            <person name="Zwiers L.-H."/>
            <person name="Turgeon B."/>
            <person name="Goodwin S."/>
            <person name="Spatafora J."/>
            <person name="Crous P."/>
            <person name="Grigoriev I."/>
        </authorList>
    </citation>
    <scope>NUCLEOTIDE SEQUENCE</scope>
    <source>
        <strain evidence="10">CBS 113389</strain>
    </source>
</reference>
<dbReference type="AlphaFoldDB" id="A0A6A6Q5B8"/>
<dbReference type="OrthoDB" id="10254877at2759"/>
<evidence type="ECO:0000313" key="10">
    <source>
        <dbReference type="EMBL" id="KAF2486607.1"/>
    </source>
</evidence>
<evidence type="ECO:0000259" key="9">
    <source>
        <dbReference type="Pfam" id="PF02771"/>
    </source>
</evidence>
<dbReference type="Gene3D" id="1.10.540.10">
    <property type="entry name" value="Acyl-CoA dehydrogenase/oxidase, N-terminal domain"/>
    <property type="match status" value="1"/>
</dbReference>
<keyword evidence="5 6" id="KW-0560">Oxidoreductase</keyword>
<dbReference type="Proteomes" id="UP000799767">
    <property type="component" value="Unassembled WGS sequence"/>
</dbReference>
<dbReference type="SUPFAM" id="SSF56645">
    <property type="entry name" value="Acyl-CoA dehydrogenase NM domain-like"/>
    <property type="match status" value="1"/>
</dbReference>
<keyword evidence="11" id="KW-1185">Reference proteome</keyword>
<evidence type="ECO:0000256" key="1">
    <source>
        <dbReference type="ARBA" id="ARBA00001974"/>
    </source>
</evidence>
<evidence type="ECO:0000256" key="3">
    <source>
        <dbReference type="ARBA" id="ARBA00022630"/>
    </source>
</evidence>
<sequence length="436" mass="47926">MSTVIPFAEPPWLDNLPSPLYTESHKKWQKHCRAFFEKNLLNNAMEWDRAGDVPPEVYDEFARANMLIPNLPTPLPVKWLKKVGIESIGPVKIEDFDYNHIAIYCSELARCGVAGPPSAVTAGFRYGIPPILHYANQALQERILPDLLLGRKRICIAITEPDAGSDVANVSTTAVKTKDGRHYIVNGSKKWITNGIWSDFATMCVRTSKAPGAAGLSVLLVPLRGHQGVSMRRMKVSGQASSGTTFIELDDVKVPVENLIGTEGQGMKYLMTNFNHERLTIAIGVLTRARVALSTAFEYTMKREAFGAPLIQQPVVRHRLAKAGADLEACWAWVETLVHQISKMSKQDADVRLGGLTGLAKAKSGIVLNQCVIETAQLLFGGNGFTESGQGELIARMAREVAGARIPGGSEDVMLDLAIRQLYKNYQRAMKQNSKL</sequence>
<evidence type="ECO:0000313" key="11">
    <source>
        <dbReference type="Proteomes" id="UP000799767"/>
    </source>
</evidence>
<dbReference type="PANTHER" id="PTHR48083:SF15">
    <property type="entry name" value="ACYL-COA DEHYDROGENASE APDG"/>
    <property type="match status" value="1"/>
</dbReference>
<dbReference type="InterPro" id="IPR050741">
    <property type="entry name" value="Acyl-CoA_dehydrogenase"/>
</dbReference>
<dbReference type="SUPFAM" id="SSF47203">
    <property type="entry name" value="Acyl-CoA dehydrogenase C-terminal domain-like"/>
    <property type="match status" value="1"/>
</dbReference>
<name>A0A6A6Q5B8_9PEZI</name>
<evidence type="ECO:0000256" key="2">
    <source>
        <dbReference type="ARBA" id="ARBA00009347"/>
    </source>
</evidence>
<dbReference type="GO" id="GO:0050660">
    <property type="term" value="F:flavin adenine dinucleotide binding"/>
    <property type="evidence" value="ECO:0007669"/>
    <property type="project" value="InterPro"/>
</dbReference>
<dbReference type="InterPro" id="IPR009075">
    <property type="entry name" value="AcylCo_DH/oxidase_C"/>
</dbReference>
<protein>
    <submittedName>
        <fullName evidence="10">Acyl-CoA dehydrogenase/oxidase</fullName>
    </submittedName>
</protein>
<evidence type="ECO:0000256" key="5">
    <source>
        <dbReference type="ARBA" id="ARBA00023002"/>
    </source>
</evidence>
<dbReference type="GO" id="GO:0003995">
    <property type="term" value="F:acyl-CoA dehydrogenase activity"/>
    <property type="evidence" value="ECO:0007669"/>
    <property type="project" value="TreeGrafter"/>
</dbReference>
<feature type="domain" description="Acyl-CoA dehydrogenase/oxidase N-terminal" evidence="9">
    <location>
        <begin position="22"/>
        <end position="150"/>
    </location>
</feature>
<dbReference type="GeneID" id="54479044"/>
<gene>
    <name evidence="10" type="ORF">BDY17DRAFT_343471</name>
</gene>
<dbReference type="Gene3D" id="2.40.110.10">
    <property type="entry name" value="Butyryl-CoA Dehydrogenase, subunit A, domain 2"/>
    <property type="match status" value="1"/>
</dbReference>
<keyword evidence="4 6" id="KW-0274">FAD</keyword>
<dbReference type="InterPro" id="IPR006091">
    <property type="entry name" value="Acyl-CoA_Oxase/DH_mid-dom"/>
</dbReference>
<dbReference type="InterPro" id="IPR046373">
    <property type="entry name" value="Acyl-CoA_Oxase/DH_mid-dom_sf"/>
</dbReference>
<proteinExistence type="inferred from homology"/>
<dbReference type="Gene3D" id="1.20.140.10">
    <property type="entry name" value="Butyryl-CoA Dehydrogenase, subunit A, domain 3"/>
    <property type="match status" value="1"/>
</dbReference>